<dbReference type="Proteomes" id="UP000662111">
    <property type="component" value="Unassembled WGS sequence"/>
</dbReference>
<feature type="transmembrane region" description="Helical" evidence="9">
    <location>
        <begin position="182"/>
        <end position="202"/>
    </location>
</feature>
<evidence type="ECO:0000259" key="10">
    <source>
        <dbReference type="Pfam" id="PF00892"/>
    </source>
</evidence>
<dbReference type="PANTHER" id="PTHR22911">
    <property type="entry name" value="ACYL-MALONYL CONDENSING ENZYME-RELATED"/>
    <property type="match status" value="1"/>
</dbReference>
<evidence type="ECO:0000256" key="3">
    <source>
        <dbReference type="ARBA" id="ARBA00022448"/>
    </source>
</evidence>
<feature type="transmembrane region" description="Helical" evidence="9">
    <location>
        <begin position="12"/>
        <end position="31"/>
    </location>
</feature>
<feature type="compositionally biased region" description="Low complexity" evidence="8">
    <location>
        <begin position="314"/>
        <end position="334"/>
    </location>
</feature>
<reference evidence="12" key="1">
    <citation type="journal article" date="2019" name="Int. J. Syst. Evol. Microbiol.">
        <title>The Global Catalogue of Microorganisms (GCM) 10K type strain sequencing project: providing services to taxonomists for standard genome sequencing and annotation.</title>
        <authorList>
            <consortium name="The Broad Institute Genomics Platform"/>
            <consortium name="The Broad Institute Genome Sequencing Center for Infectious Disease"/>
            <person name="Wu L."/>
            <person name="Ma J."/>
        </authorList>
    </citation>
    <scope>NUCLEOTIDE SEQUENCE [LARGE SCALE GENOMIC DNA]</scope>
    <source>
        <strain evidence="12">CGMCC 1.5362</strain>
    </source>
</reference>
<evidence type="ECO:0000256" key="2">
    <source>
        <dbReference type="ARBA" id="ARBA00007362"/>
    </source>
</evidence>
<keyword evidence="6 9" id="KW-1133">Transmembrane helix</keyword>
<feature type="transmembrane region" description="Helical" evidence="9">
    <location>
        <begin position="73"/>
        <end position="91"/>
    </location>
</feature>
<dbReference type="SUPFAM" id="SSF103481">
    <property type="entry name" value="Multidrug resistance efflux transporter EmrE"/>
    <property type="match status" value="2"/>
</dbReference>
<feature type="transmembrane region" description="Helical" evidence="9">
    <location>
        <begin position="129"/>
        <end position="146"/>
    </location>
</feature>
<comment type="caution">
    <text evidence="11">The sequence shown here is derived from an EMBL/GenBank/DDBJ whole genome shotgun (WGS) entry which is preliminary data.</text>
</comment>
<feature type="transmembrane region" description="Helical" evidence="9">
    <location>
        <begin position="214"/>
        <end position="233"/>
    </location>
</feature>
<evidence type="ECO:0000256" key="6">
    <source>
        <dbReference type="ARBA" id="ARBA00022989"/>
    </source>
</evidence>
<gene>
    <name evidence="11" type="ORF">GCM10011509_33790</name>
</gene>
<dbReference type="InterPro" id="IPR004626">
    <property type="entry name" value="RarD"/>
</dbReference>
<proteinExistence type="inferred from homology"/>
<keyword evidence="4" id="KW-1003">Cell membrane</keyword>
<evidence type="ECO:0000313" key="11">
    <source>
        <dbReference type="EMBL" id="GGK82484.1"/>
    </source>
</evidence>
<evidence type="ECO:0000256" key="9">
    <source>
        <dbReference type="SAM" id="Phobius"/>
    </source>
</evidence>
<feature type="domain" description="EamA" evidence="10">
    <location>
        <begin position="10"/>
        <end position="144"/>
    </location>
</feature>
<keyword evidence="12" id="KW-1185">Reference proteome</keyword>
<evidence type="ECO:0000313" key="12">
    <source>
        <dbReference type="Proteomes" id="UP000662111"/>
    </source>
</evidence>
<dbReference type="NCBIfam" id="TIGR00688">
    <property type="entry name" value="rarD"/>
    <property type="match status" value="1"/>
</dbReference>
<dbReference type="Pfam" id="PF00892">
    <property type="entry name" value="EamA"/>
    <property type="match status" value="1"/>
</dbReference>
<comment type="similarity">
    <text evidence="2">Belongs to the EamA transporter family.</text>
</comment>
<accession>A0ABQ2FD01</accession>
<evidence type="ECO:0000256" key="7">
    <source>
        <dbReference type="ARBA" id="ARBA00023136"/>
    </source>
</evidence>
<evidence type="ECO:0000256" key="8">
    <source>
        <dbReference type="SAM" id="MobiDB-lite"/>
    </source>
</evidence>
<name>A0ABQ2FD01_9MICO</name>
<dbReference type="RefSeq" id="WP_022919910.1">
    <property type="nucleotide sequence ID" value="NZ_BMLB01000008.1"/>
</dbReference>
<dbReference type="EMBL" id="BMLB01000008">
    <property type="protein sequence ID" value="GGK82484.1"/>
    <property type="molecule type" value="Genomic_DNA"/>
</dbReference>
<feature type="transmembrane region" description="Helical" evidence="9">
    <location>
        <begin position="270"/>
        <end position="294"/>
    </location>
</feature>
<evidence type="ECO:0000256" key="5">
    <source>
        <dbReference type="ARBA" id="ARBA00022692"/>
    </source>
</evidence>
<dbReference type="PANTHER" id="PTHR22911:SF137">
    <property type="entry name" value="SOLUTE CARRIER FAMILY 35 MEMBER G2-RELATED"/>
    <property type="match status" value="1"/>
</dbReference>
<feature type="region of interest" description="Disordered" evidence="8">
    <location>
        <begin position="314"/>
        <end position="372"/>
    </location>
</feature>
<keyword evidence="3" id="KW-0813">Transport</keyword>
<keyword evidence="5 9" id="KW-0812">Transmembrane</keyword>
<feature type="transmembrane region" description="Helical" evidence="9">
    <location>
        <begin position="103"/>
        <end position="122"/>
    </location>
</feature>
<comment type="subcellular location">
    <subcellularLocation>
        <location evidence="1">Cell membrane</location>
        <topology evidence="1">Multi-pass membrane protein</topology>
    </subcellularLocation>
</comment>
<keyword evidence="7 9" id="KW-0472">Membrane</keyword>
<evidence type="ECO:0000256" key="1">
    <source>
        <dbReference type="ARBA" id="ARBA00004651"/>
    </source>
</evidence>
<dbReference type="InterPro" id="IPR037185">
    <property type="entry name" value="EmrE-like"/>
</dbReference>
<feature type="transmembrane region" description="Helical" evidence="9">
    <location>
        <begin position="245"/>
        <end position="264"/>
    </location>
</feature>
<evidence type="ECO:0000256" key="4">
    <source>
        <dbReference type="ARBA" id="ARBA00022475"/>
    </source>
</evidence>
<organism evidence="11 12">
    <name type="scientific">Ornithinimicrobium pekingense</name>
    <dbReference type="NCBI Taxonomy" id="384677"/>
    <lineage>
        <taxon>Bacteria</taxon>
        <taxon>Bacillati</taxon>
        <taxon>Actinomycetota</taxon>
        <taxon>Actinomycetes</taxon>
        <taxon>Micrococcales</taxon>
        <taxon>Ornithinimicrobiaceae</taxon>
        <taxon>Ornithinimicrobium</taxon>
    </lineage>
</organism>
<sequence>MSEEQRRQQGTLYGFLAYLIWGAFPLYFATLRPAGPWEIVAHRIIWTLLLCAIVLVVLRDLRWLLDLARRPRRLAGVAGAGVLIATNWGIYTYAVLSGHVTEAALGYFLNPLVTVALGVVVLRERLRRLQWVAVGIGTVAAVYLTVDYGRPPWISLALAFSFASYSLLKNRLGISLSALRSLAGESLVILPVAVAILVWLAGRDETTFMGHGTGHTLLLVSTGVATAVPLLLFAAAASRVPLSTIGLLQFLTPFLQLLIGVLVMGEHVPVSRWVGFAMVWLALAVLTVDMLGAVHRTRRDGRRARAAAAAAAPSTAPAAAAGAPLAPVPSSTAPPAVPEPDDDAGATPAGPVEPHDGESVVDESLGQQPRCP</sequence>
<feature type="transmembrane region" description="Helical" evidence="9">
    <location>
        <begin position="43"/>
        <end position="61"/>
    </location>
</feature>
<dbReference type="InterPro" id="IPR000620">
    <property type="entry name" value="EamA_dom"/>
</dbReference>
<feature type="transmembrane region" description="Helical" evidence="9">
    <location>
        <begin position="152"/>
        <end position="170"/>
    </location>
</feature>
<protein>
    <submittedName>
        <fullName evidence="11">Protein RarD</fullName>
    </submittedName>
</protein>